<proteinExistence type="predicted"/>
<dbReference type="EMBL" id="BRPK01000005">
    <property type="protein sequence ID" value="GLB38836.1"/>
    <property type="molecule type" value="Genomic_DNA"/>
</dbReference>
<feature type="region of interest" description="Disordered" evidence="3">
    <location>
        <begin position="210"/>
        <end position="246"/>
    </location>
</feature>
<evidence type="ECO:0000256" key="2">
    <source>
        <dbReference type="ARBA" id="ARBA00022679"/>
    </source>
</evidence>
<evidence type="ECO:0000313" key="6">
    <source>
        <dbReference type="Proteomes" id="UP001063166"/>
    </source>
</evidence>
<accession>A0A9P3PP44</accession>
<keyword evidence="2" id="KW-0808">Transferase</keyword>
<dbReference type="SUPFAM" id="SSF55831">
    <property type="entry name" value="Thymidylate synthase/dCMP hydroxymethylase"/>
    <property type="match status" value="2"/>
</dbReference>
<dbReference type="OrthoDB" id="766at2759"/>
<dbReference type="InterPro" id="IPR023451">
    <property type="entry name" value="Thymidate_synth/dCMP_Mease_dom"/>
</dbReference>
<feature type="domain" description="Thymidylate synthase/dCMP hydroxymethylase" evidence="4">
    <location>
        <begin position="130"/>
        <end position="190"/>
    </location>
</feature>
<dbReference type="InterPro" id="IPR036926">
    <property type="entry name" value="Thymidate_synth/dCMP_Mease_sf"/>
</dbReference>
<comment type="caution">
    <text evidence="5">The sequence shown here is derived from an EMBL/GenBank/DDBJ whole genome shotgun (WGS) entry which is preliminary data.</text>
</comment>
<dbReference type="PANTHER" id="PTHR11548:SF2">
    <property type="entry name" value="THYMIDYLATE SYNTHASE"/>
    <property type="match status" value="1"/>
</dbReference>
<feature type="region of interest" description="Disordered" evidence="3">
    <location>
        <begin position="82"/>
        <end position="131"/>
    </location>
</feature>
<feature type="compositionally biased region" description="Basic and acidic residues" evidence="3">
    <location>
        <begin position="210"/>
        <end position="223"/>
    </location>
</feature>
<name>A0A9P3PP44_LYOSH</name>
<evidence type="ECO:0000256" key="3">
    <source>
        <dbReference type="SAM" id="MobiDB-lite"/>
    </source>
</evidence>
<dbReference type="Pfam" id="PF00303">
    <property type="entry name" value="Thymidylat_synt"/>
    <property type="match status" value="2"/>
</dbReference>
<gene>
    <name evidence="5" type="primary">TMP1</name>
    <name evidence="5" type="ORF">LshimejAT787_0507010</name>
</gene>
<evidence type="ECO:0000259" key="4">
    <source>
        <dbReference type="Pfam" id="PF00303"/>
    </source>
</evidence>
<dbReference type="GO" id="GO:0005829">
    <property type="term" value="C:cytosol"/>
    <property type="evidence" value="ECO:0007669"/>
    <property type="project" value="TreeGrafter"/>
</dbReference>
<sequence length="246" mass="27305">MNRRLLGRVLDTGALRPDRTRTLFASPSLCFSLANSTLPLLTTKHTFTRGVIEELLWPIHGSTGSTLPTNKGVQIWDRNGSRAVLDSRGDGPPNTTERVEPERSSRWRSRHATSCANSTSTSHPDTKPKNGTEASELIIQLGDAHIYLDRVDALEEQLGREPRTFPTLRWARDGSRDVEEFVYADSVVEGNINALINSARSLAHQNLMERREARKNEKGKTDAQDNGSAPQAPDRANVATDDDYAF</sequence>
<keyword evidence="6" id="KW-1185">Reference proteome</keyword>
<feature type="domain" description="Thymidylate synthase/dCMP hydroxymethylase" evidence="4">
    <location>
        <begin position="5"/>
        <end position="88"/>
    </location>
</feature>
<dbReference type="InterPro" id="IPR045097">
    <property type="entry name" value="Thymidate_synth/dCMP_Mease"/>
</dbReference>
<dbReference type="Gene3D" id="3.30.572.10">
    <property type="entry name" value="Thymidylate synthase/dCMP hydroxymethylase domain"/>
    <property type="match status" value="2"/>
</dbReference>
<reference evidence="5" key="1">
    <citation type="submission" date="2022-07" db="EMBL/GenBank/DDBJ databases">
        <title>The genome of Lyophyllum shimeji provides insight into the initial evolution of ectomycorrhizal fungal genome.</title>
        <authorList>
            <person name="Kobayashi Y."/>
            <person name="Shibata T."/>
            <person name="Hirakawa H."/>
            <person name="Shigenobu S."/>
            <person name="Nishiyama T."/>
            <person name="Yamada A."/>
            <person name="Hasebe M."/>
            <person name="Kawaguchi M."/>
        </authorList>
    </citation>
    <scope>NUCLEOTIDE SEQUENCE</scope>
    <source>
        <strain evidence="5">AT787</strain>
    </source>
</reference>
<protein>
    <submittedName>
        <fullName evidence="5">Thymidylate synthase</fullName>
    </submittedName>
</protein>
<dbReference type="Proteomes" id="UP001063166">
    <property type="component" value="Unassembled WGS sequence"/>
</dbReference>
<organism evidence="5 6">
    <name type="scientific">Lyophyllum shimeji</name>
    <name type="common">Hon-shimeji</name>
    <name type="synonym">Tricholoma shimeji</name>
    <dbReference type="NCBI Taxonomy" id="47721"/>
    <lineage>
        <taxon>Eukaryota</taxon>
        <taxon>Fungi</taxon>
        <taxon>Dikarya</taxon>
        <taxon>Basidiomycota</taxon>
        <taxon>Agaricomycotina</taxon>
        <taxon>Agaricomycetes</taxon>
        <taxon>Agaricomycetidae</taxon>
        <taxon>Agaricales</taxon>
        <taxon>Tricholomatineae</taxon>
        <taxon>Lyophyllaceae</taxon>
        <taxon>Lyophyllum</taxon>
    </lineage>
</organism>
<dbReference type="GO" id="GO:0005739">
    <property type="term" value="C:mitochondrion"/>
    <property type="evidence" value="ECO:0007669"/>
    <property type="project" value="TreeGrafter"/>
</dbReference>
<evidence type="ECO:0000313" key="5">
    <source>
        <dbReference type="EMBL" id="GLB38836.1"/>
    </source>
</evidence>
<dbReference type="GO" id="GO:0032259">
    <property type="term" value="P:methylation"/>
    <property type="evidence" value="ECO:0007669"/>
    <property type="project" value="UniProtKB-KW"/>
</dbReference>
<evidence type="ECO:0000256" key="1">
    <source>
        <dbReference type="ARBA" id="ARBA00022603"/>
    </source>
</evidence>
<dbReference type="PANTHER" id="PTHR11548">
    <property type="entry name" value="THYMIDYLATE SYNTHASE 1"/>
    <property type="match status" value="1"/>
</dbReference>
<keyword evidence="1" id="KW-0489">Methyltransferase</keyword>
<dbReference type="GO" id="GO:0006231">
    <property type="term" value="P:dTMP biosynthetic process"/>
    <property type="evidence" value="ECO:0007669"/>
    <property type="project" value="TreeGrafter"/>
</dbReference>
<dbReference type="AlphaFoldDB" id="A0A9P3PP44"/>
<dbReference type="GO" id="GO:0004799">
    <property type="term" value="F:thymidylate synthase activity"/>
    <property type="evidence" value="ECO:0007669"/>
    <property type="project" value="TreeGrafter"/>
</dbReference>
<feature type="compositionally biased region" description="Polar residues" evidence="3">
    <location>
        <begin position="112"/>
        <end position="123"/>
    </location>
</feature>